<evidence type="ECO:0000256" key="4">
    <source>
        <dbReference type="ARBA" id="ARBA00022692"/>
    </source>
</evidence>
<comment type="caution">
    <text evidence="15">The sequence shown here is derived from an EMBL/GenBank/DDBJ whole genome shotgun (WGS) entry which is preliminary data.</text>
</comment>
<evidence type="ECO:0000256" key="3">
    <source>
        <dbReference type="ARBA" id="ARBA00022630"/>
    </source>
</evidence>
<keyword evidence="16" id="KW-1185">Reference proteome</keyword>
<dbReference type="Pfam" id="PF01794">
    <property type="entry name" value="Ferric_reduct"/>
    <property type="match status" value="1"/>
</dbReference>
<evidence type="ECO:0000313" key="16">
    <source>
        <dbReference type="Proteomes" id="UP000070529"/>
    </source>
</evidence>
<dbReference type="InterPro" id="IPR039261">
    <property type="entry name" value="FNR_nucleotide-bd"/>
</dbReference>
<gene>
    <name evidence="15" type="ORF">ATN88_02405</name>
</gene>
<dbReference type="Proteomes" id="UP000070529">
    <property type="component" value="Unassembled WGS sequence"/>
</dbReference>
<keyword evidence="8 13" id="KW-1133">Transmembrane helix</keyword>
<dbReference type="RefSeq" id="WP_067416775.1">
    <property type="nucleotide sequence ID" value="NZ_LNTY01000034.1"/>
</dbReference>
<evidence type="ECO:0000313" key="15">
    <source>
        <dbReference type="EMBL" id="KXF81557.1"/>
    </source>
</evidence>
<dbReference type="Pfam" id="PF08022">
    <property type="entry name" value="FAD_binding_8"/>
    <property type="match status" value="1"/>
</dbReference>
<evidence type="ECO:0000256" key="12">
    <source>
        <dbReference type="ARBA" id="ARBA00023136"/>
    </source>
</evidence>
<dbReference type="InterPro" id="IPR013112">
    <property type="entry name" value="FAD-bd_8"/>
</dbReference>
<dbReference type="GO" id="GO:0050660">
    <property type="term" value="F:flavin adenine dinucleotide binding"/>
    <property type="evidence" value="ECO:0007669"/>
    <property type="project" value="TreeGrafter"/>
</dbReference>
<evidence type="ECO:0000256" key="9">
    <source>
        <dbReference type="ARBA" id="ARBA00023002"/>
    </source>
</evidence>
<dbReference type="PROSITE" id="PS51384">
    <property type="entry name" value="FAD_FR"/>
    <property type="match status" value="1"/>
</dbReference>
<dbReference type="PANTHER" id="PTHR47354">
    <property type="entry name" value="NADH OXIDOREDUCTASE HCR"/>
    <property type="match status" value="1"/>
</dbReference>
<accession>A0A135I808</accession>
<feature type="transmembrane region" description="Helical" evidence="13">
    <location>
        <begin position="171"/>
        <end position="191"/>
    </location>
</feature>
<dbReference type="AlphaFoldDB" id="A0A135I808"/>
<reference evidence="15 16" key="1">
    <citation type="submission" date="2015-11" db="EMBL/GenBank/DDBJ databases">
        <title>Genomic Taxonomy of the Vibrionaceae.</title>
        <authorList>
            <person name="Gomez-Gil B."/>
            <person name="Enciso-Ibarra J."/>
        </authorList>
    </citation>
    <scope>NUCLEOTIDE SEQUENCE [LARGE SCALE GENOMIC DNA]</scope>
    <source>
        <strain evidence="15 16">CAIM 912</strain>
    </source>
</reference>
<feature type="transmembrane region" description="Helical" evidence="13">
    <location>
        <begin position="38"/>
        <end position="59"/>
    </location>
</feature>
<dbReference type="EMBL" id="LNTY01000034">
    <property type="protein sequence ID" value="KXF81557.1"/>
    <property type="molecule type" value="Genomic_DNA"/>
</dbReference>
<dbReference type="STRING" id="294935.ATN88_02405"/>
<evidence type="ECO:0000256" key="10">
    <source>
        <dbReference type="ARBA" id="ARBA00023004"/>
    </source>
</evidence>
<feature type="transmembrane region" description="Helical" evidence="13">
    <location>
        <begin position="80"/>
        <end position="98"/>
    </location>
</feature>
<comment type="cofactor">
    <cofactor evidence="1">
        <name>FAD</name>
        <dbReference type="ChEBI" id="CHEBI:57692"/>
    </cofactor>
</comment>
<dbReference type="InterPro" id="IPR013130">
    <property type="entry name" value="Fe3_Rdtase_TM_dom"/>
</dbReference>
<evidence type="ECO:0000256" key="6">
    <source>
        <dbReference type="ARBA" id="ARBA00022723"/>
    </source>
</evidence>
<dbReference type="CDD" id="cd06198">
    <property type="entry name" value="FNR_like_3"/>
    <property type="match status" value="1"/>
</dbReference>
<keyword evidence="3" id="KW-0285">Flavoprotein</keyword>
<dbReference type="InterPro" id="IPR017927">
    <property type="entry name" value="FAD-bd_FR_type"/>
</dbReference>
<evidence type="ECO:0000256" key="1">
    <source>
        <dbReference type="ARBA" id="ARBA00001974"/>
    </source>
</evidence>
<evidence type="ECO:0000256" key="5">
    <source>
        <dbReference type="ARBA" id="ARBA00022714"/>
    </source>
</evidence>
<dbReference type="InterPro" id="IPR001433">
    <property type="entry name" value="OxRdtase_FAD/NAD-bd"/>
</dbReference>
<name>A0A135I808_9GAMM</name>
<evidence type="ECO:0000259" key="14">
    <source>
        <dbReference type="PROSITE" id="PS51384"/>
    </source>
</evidence>
<evidence type="ECO:0000256" key="2">
    <source>
        <dbReference type="ARBA" id="ARBA00004141"/>
    </source>
</evidence>
<evidence type="ECO:0000256" key="13">
    <source>
        <dbReference type="SAM" id="Phobius"/>
    </source>
</evidence>
<feature type="transmembrane region" description="Helical" evidence="13">
    <location>
        <begin position="143"/>
        <end position="159"/>
    </location>
</feature>
<dbReference type="SUPFAM" id="SSF52343">
    <property type="entry name" value="Ferredoxin reductase-like, C-terminal NADP-linked domain"/>
    <property type="match status" value="1"/>
</dbReference>
<feature type="transmembrane region" description="Helical" evidence="13">
    <location>
        <begin position="197"/>
        <end position="218"/>
    </location>
</feature>
<keyword evidence="5" id="KW-0001">2Fe-2S</keyword>
<keyword evidence="12 13" id="KW-0472">Membrane</keyword>
<keyword evidence="7" id="KW-0274">FAD</keyword>
<dbReference type="InterPro" id="IPR050415">
    <property type="entry name" value="MRET"/>
</dbReference>
<dbReference type="GO" id="GO:0051537">
    <property type="term" value="F:2 iron, 2 sulfur cluster binding"/>
    <property type="evidence" value="ECO:0007669"/>
    <property type="project" value="UniProtKB-KW"/>
</dbReference>
<feature type="domain" description="FAD-binding FR-type" evidence="14">
    <location>
        <begin position="221"/>
        <end position="318"/>
    </location>
</feature>
<comment type="subcellular location">
    <subcellularLocation>
        <location evidence="2">Membrane</location>
        <topology evidence="2">Multi-pass membrane protein</topology>
    </subcellularLocation>
</comment>
<keyword evidence="9" id="KW-0560">Oxidoreductase</keyword>
<dbReference type="GO" id="GO:0016491">
    <property type="term" value="F:oxidoreductase activity"/>
    <property type="evidence" value="ECO:0007669"/>
    <property type="project" value="UniProtKB-KW"/>
</dbReference>
<organism evidence="15 16">
    <name type="scientific">Enterovibrio coralii</name>
    <dbReference type="NCBI Taxonomy" id="294935"/>
    <lineage>
        <taxon>Bacteria</taxon>
        <taxon>Pseudomonadati</taxon>
        <taxon>Pseudomonadota</taxon>
        <taxon>Gammaproteobacteria</taxon>
        <taxon>Vibrionales</taxon>
        <taxon>Vibrionaceae</taxon>
        <taxon>Enterovibrio</taxon>
    </lineage>
</organism>
<dbReference type="Gene3D" id="3.40.50.80">
    <property type="entry name" value="Nucleotide-binding domain of ferredoxin-NADP reductase (FNR) module"/>
    <property type="match status" value="1"/>
</dbReference>
<proteinExistence type="predicted"/>
<sequence>MNTIRKPLWLLFVGITAVWLMAEPTLFSSTQFFYWRAALIQYSGIISIVLMSVTMVLALRLPIVEQWTQGLDKAYRLHKWLGISAAGFGIAHWLWYQVPKWMVMAGWLTRPSKPKGTSTIVATQWQEWLLQLREPAMEIGEKGFYLLLILVVVSLWAALKYKPFKLSHRLMAFAYLLIAFHSAFLLKASYWEQPIGYITLAAIALGSVAALYSLFGFVGRRQRIAATVISSRFFPASRTLLLSLKPDAKWSGHQAGQFAYLRVGKEEPHPFMIVSSPEESEVRFLIKELGDFTTGLHQRIAIGDNVEIEGPYGKLSFDFGKKQIWIAGGVGIASFLAALAQRKSILQHTESNNLASVHLYYSTRDKDDTLEAELRDLCEQEGVTLRMIESDSKTRLDAEQLQQNHRDLEDCEVYFCGPEAFSKALRLTLPSVGVDVKSRFHEELFAMR</sequence>
<keyword evidence="10" id="KW-0408">Iron</keyword>
<dbReference type="GO" id="GO:0016020">
    <property type="term" value="C:membrane"/>
    <property type="evidence" value="ECO:0007669"/>
    <property type="project" value="UniProtKB-SubCell"/>
</dbReference>
<dbReference type="OrthoDB" id="9796486at2"/>
<evidence type="ECO:0000256" key="8">
    <source>
        <dbReference type="ARBA" id="ARBA00022989"/>
    </source>
</evidence>
<dbReference type="Gene3D" id="2.40.30.10">
    <property type="entry name" value="Translation factors"/>
    <property type="match status" value="1"/>
</dbReference>
<keyword evidence="4 13" id="KW-0812">Transmembrane</keyword>
<dbReference type="GO" id="GO:0046872">
    <property type="term" value="F:metal ion binding"/>
    <property type="evidence" value="ECO:0007669"/>
    <property type="project" value="UniProtKB-KW"/>
</dbReference>
<keyword evidence="6" id="KW-0479">Metal-binding</keyword>
<dbReference type="Pfam" id="PF00175">
    <property type="entry name" value="NAD_binding_1"/>
    <property type="match status" value="1"/>
</dbReference>
<dbReference type="SUPFAM" id="SSF63380">
    <property type="entry name" value="Riboflavin synthase domain-like"/>
    <property type="match status" value="1"/>
</dbReference>
<dbReference type="PANTHER" id="PTHR47354:SF8">
    <property type="entry name" value="1,2-PHENYLACETYL-COA EPOXIDASE, SUBUNIT E"/>
    <property type="match status" value="1"/>
</dbReference>
<protein>
    <submittedName>
        <fullName evidence="15">Ferric reductase</fullName>
    </submittedName>
</protein>
<dbReference type="InterPro" id="IPR017938">
    <property type="entry name" value="Riboflavin_synthase-like_b-brl"/>
</dbReference>
<evidence type="ECO:0000256" key="7">
    <source>
        <dbReference type="ARBA" id="ARBA00022827"/>
    </source>
</evidence>
<evidence type="ECO:0000256" key="11">
    <source>
        <dbReference type="ARBA" id="ARBA00023014"/>
    </source>
</evidence>
<keyword evidence="11" id="KW-0411">Iron-sulfur</keyword>